<keyword evidence="3" id="KW-0813">Transport</keyword>
<evidence type="ECO:0000256" key="3">
    <source>
        <dbReference type="ARBA" id="ARBA00022448"/>
    </source>
</evidence>
<comment type="similarity">
    <text evidence="2">Belongs to the ABC transporter superfamily.</text>
</comment>
<dbReference type="Gene3D" id="3.40.50.300">
    <property type="entry name" value="P-loop containing nucleotide triphosphate hydrolases"/>
    <property type="match status" value="1"/>
</dbReference>
<keyword evidence="5" id="KW-0547">Nucleotide-binding</keyword>
<feature type="non-terminal residue" evidence="10">
    <location>
        <position position="163"/>
    </location>
</feature>
<dbReference type="PANTHER" id="PTHR43553:SF27">
    <property type="entry name" value="ENERGY-COUPLING FACTOR TRANSPORTER ATP-BINDING PROTEIN ECFA2"/>
    <property type="match status" value="1"/>
</dbReference>
<evidence type="ECO:0000256" key="4">
    <source>
        <dbReference type="ARBA" id="ARBA00022475"/>
    </source>
</evidence>
<dbReference type="InterPro" id="IPR050095">
    <property type="entry name" value="ECF_ABC_transporter_ATP-bd"/>
</dbReference>
<dbReference type="Pfam" id="PF00005">
    <property type="entry name" value="ABC_tran"/>
    <property type="match status" value="1"/>
</dbReference>
<gene>
    <name evidence="10" type="ORF">K0U00_46805</name>
</gene>
<dbReference type="CDD" id="cd03225">
    <property type="entry name" value="ABC_cobalt_CbiO_domain1"/>
    <property type="match status" value="1"/>
</dbReference>
<keyword evidence="11" id="KW-1185">Reference proteome</keyword>
<keyword evidence="7" id="KW-1278">Translocase</keyword>
<dbReference type="InterPro" id="IPR027417">
    <property type="entry name" value="P-loop_NTPase"/>
</dbReference>
<evidence type="ECO:0000256" key="6">
    <source>
        <dbReference type="ARBA" id="ARBA00022840"/>
    </source>
</evidence>
<protein>
    <submittedName>
        <fullName evidence="10">Energy-coupling factor ABC transporter ATP-binding protein</fullName>
    </submittedName>
</protein>
<evidence type="ECO:0000313" key="11">
    <source>
        <dbReference type="Proteomes" id="UP001519887"/>
    </source>
</evidence>
<evidence type="ECO:0000256" key="1">
    <source>
        <dbReference type="ARBA" id="ARBA00004202"/>
    </source>
</evidence>
<dbReference type="PANTHER" id="PTHR43553">
    <property type="entry name" value="HEAVY METAL TRANSPORTER"/>
    <property type="match status" value="1"/>
</dbReference>
<evidence type="ECO:0000313" key="10">
    <source>
        <dbReference type="EMBL" id="MBW7461594.1"/>
    </source>
</evidence>
<reference evidence="10 11" key="1">
    <citation type="submission" date="2021-07" db="EMBL/GenBank/DDBJ databases">
        <title>Paenibacillus radiodurans sp. nov., isolated from the southeastern edge of Tengger Desert.</title>
        <authorList>
            <person name="Zhang G."/>
        </authorList>
    </citation>
    <scope>NUCLEOTIDE SEQUENCE [LARGE SCALE GENOMIC DNA]</scope>
    <source>
        <strain evidence="10 11">CCM 7311</strain>
    </source>
</reference>
<evidence type="ECO:0000256" key="7">
    <source>
        <dbReference type="ARBA" id="ARBA00022967"/>
    </source>
</evidence>
<dbReference type="GO" id="GO:0005524">
    <property type="term" value="F:ATP binding"/>
    <property type="evidence" value="ECO:0007669"/>
    <property type="project" value="UniProtKB-KW"/>
</dbReference>
<accession>A0ABS7CL16</accession>
<keyword evidence="6 10" id="KW-0067">ATP-binding</keyword>
<sequence length="163" mass="17918">MAAPIIEMSGVSFRYPGDEGMALRGVHLSIGKGDFIAIMGSNGSGKSTLCKSLNGLIPHYYAGDFEGSVSVGGTDPMTRSVAEMSRLVGYVYQDFENQLIRPTVFDELTFARMNFGFADYKVKAEEMLYRFGLEPIRNKYIWQLSGGQKHRVALAGALAMEPE</sequence>
<keyword evidence="8" id="KW-0472">Membrane</keyword>
<dbReference type="Proteomes" id="UP001519887">
    <property type="component" value="Unassembled WGS sequence"/>
</dbReference>
<keyword evidence="4" id="KW-1003">Cell membrane</keyword>
<comment type="subcellular location">
    <subcellularLocation>
        <location evidence="1">Cell membrane</location>
        <topology evidence="1">Peripheral membrane protein</topology>
    </subcellularLocation>
</comment>
<dbReference type="EMBL" id="JAHZIK010003089">
    <property type="protein sequence ID" value="MBW7461594.1"/>
    <property type="molecule type" value="Genomic_DNA"/>
</dbReference>
<organism evidence="10 11">
    <name type="scientific">Paenibacillus sepulcri</name>
    <dbReference type="NCBI Taxonomy" id="359917"/>
    <lineage>
        <taxon>Bacteria</taxon>
        <taxon>Bacillati</taxon>
        <taxon>Bacillota</taxon>
        <taxon>Bacilli</taxon>
        <taxon>Bacillales</taxon>
        <taxon>Paenibacillaceae</taxon>
        <taxon>Paenibacillus</taxon>
    </lineage>
</organism>
<dbReference type="InterPro" id="IPR003439">
    <property type="entry name" value="ABC_transporter-like_ATP-bd"/>
</dbReference>
<evidence type="ECO:0000259" key="9">
    <source>
        <dbReference type="Pfam" id="PF00005"/>
    </source>
</evidence>
<name>A0ABS7CL16_9BACL</name>
<comment type="caution">
    <text evidence="10">The sequence shown here is derived from an EMBL/GenBank/DDBJ whole genome shotgun (WGS) entry which is preliminary data.</text>
</comment>
<evidence type="ECO:0000256" key="8">
    <source>
        <dbReference type="ARBA" id="ARBA00023136"/>
    </source>
</evidence>
<feature type="domain" description="ABC transporter" evidence="9">
    <location>
        <begin position="23"/>
        <end position="162"/>
    </location>
</feature>
<proteinExistence type="inferred from homology"/>
<evidence type="ECO:0000256" key="2">
    <source>
        <dbReference type="ARBA" id="ARBA00005417"/>
    </source>
</evidence>
<evidence type="ECO:0000256" key="5">
    <source>
        <dbReference type="ARBA" id="ARBA00022741"/>
    </source>
</evidence>
<dbReference type="SUPFAM" id="SSF52540">
    <property type="entry name" value="P-loop containing nucleoside triphosphate hydrolases"/>
    <property type="match status" value="1"/>
</dbReference>
<dbReference type="InterPro" id="IPR015856">
    <property type="entry name" value="ABC_transpr_CbiO/EcfA_su"/>
</dbReference>